<organism evidence="2 3">
    <name type="scientific">Streptosporangium carneum</name>
    <dbReference type="NCBI Taxonomy" id="47481"/>
    <lineage>
        <taxon>Bacteria</taxon>
        <taxon>Bacillati</taxon>
        <taxon>Actinomycetota</taxon>
        <taxon>Actinomycetes</taxon>
        <taxon>Streptosporangiales</taxon>
        <taxon>Streptosporangiaceae</taxon>
        <taxon>Streptosporangium</taxon>
    </lineage>
</organism>
<comment type="caution">
    <text evidence="2">The sequence shown here is derived from an EMBL/GenBank/DDBJ whole genome shotgun (WGS) entry which is preliminary data.</text>
</comment>
<evidence type="ECO:0000313" key="3">
    <source>
        <dbReference type="Proteomes" id="UP001143474"/>
    </source>
</evidence>
<dbReference type="Proteomes" id="UP001143474">
    <property type="component" value="Unassembled WGS sequence"/>
</dbReference>
<dbReference type="EMBL" id="BSEV01000015">
    <property type="protein sequence ID" value="GLK12230.1"/>
    <property type="molecule type" value="Genomic_DNA"/>
</dbReference>
<keyword evidence="3" id="KW-1185">Reference proteome</keyword>
<feature type="signal peptide" evidence="1">
    <location>
        <begin position="1"/>
        <end position="30"/>
    </location>
</feature>
<feature type="chain" id="PRO_5040845982" description="Secreted protein" evidence="1">
    <location>
        <begin position="31"/>
        <end position="107"/>
    </location>
</feature>
<keyword evidence="1" id="KW-0732">Signal</keyword>
<reference evidence="2" key="2">
    <citation type="submission" date="2023-01" db="EMBL/GenBank/DDBJ databases">
        <authorList>
            <person name="Sun Q."/>
            <person name="Evtushenko L."/>
        </authorList>
    </citation>
    <scope>NUCLEOTIDE SEQUENCE</scope>
    <source>
        <strain evidence="2">VKM Ac-2007</strain>
    </source>
</reference>
<evidence type="ECO:0000256" key="1">
    <source>
        <dbReference type="SAM" id="SignalP"/>
    </source>
</evidence>
<sequence length="107" mass="11138">MHLRKHAAALSATALLAVTALVGAASPASASAVNCSVGRYEGTRTAWALCTEGYARYAVLIYVTHPNPNSGMGSWYEGGPCVSLGQLSEYTPSHSYSFVVASVIPNC</sequence>
<dbReference type="RefSeq" id="WP_271220570.1">
    <property type="nucleotide sequence ID" value="NZ_BAAAVD010000004.1"/>
</dbReference>
<proteinExistence type="predicted"/>
<name>A0A9W6I773_9ACTN</name>
<dbReference type="AlphaFoldDB" id="A0A9W6I773"/>
<reference evidence="2" key="1">
    <citation type="journal article" date="2014" name="Int. J. Syst. Evol. Microbiol.">
        <title>Complete genome sequence of Corynebacterium casei LMG S-19264T (=DSM 44701T), isolated from a smear-ripened cheese.</title>
        <authorList>
            <consortium name="US DOE Joint Genome Institute (JGI-PGF)"/>
            <person name="Walter F."/>
            <person name="Albersmeier A."/>
            <person name="Kalinowski J."/>
            <person name="Ruckert C."/>
        </authorList>
    </citation>
    <scope>NUCLEOTIDE SEQUENCE</scope>
    <source>
        <strain evidence="2">VKM Ac-2007</strain>
    </source>
</reference>
<protein>
    <recommendedName>
        <fullName evidence="4">Secreted protein</fullName>
    </recommendedName>
</protein>
<evidence type="ECO:0008006" key="4">
    <source>
        <dbReference type="Google" id="ProtNLM"/>
    </source>
</evidence>
<evidence type="ECO:0000313" key="2">
    <source>
        <dbReference type="EMBL" id="GLK12230.1"/>
    </source>
</evidence>
<accession>A0A9W6I773</accession>
<gene>
    <name evidence="2" type="ORF">GCM10017600_56390</name>
</gene>